<dbReference type="Proteomes" id="UP000054653">
    <property type="component" value="Unassembled WGS sequence"/>
</dbReference>
<protein>
    <submittedName>
        <fullName evidence="1">Uncharacterized protein</fullName>
    </submittedName>
</protein>
<evidence type="ECO:0000313" key="1">
    <source>
        <dbReference type="EMBL" id="KRY03706.1"/>
    </source>
</evidence>
<feature type="non-terminal residue" evidence="1">
    <location>
        <position position="1"/>
    </location>
</feature>
<accession>A0A0V0YV91</accession>
<reference evidence="1 2" key="1">
    <citation type="submission" date="2015-01" db="EMBL/GenBank/DDBJ databases">
        <title>Evolution of Trichinella species and genotypes.</title>
        <authorList>
            <person name="Korhonen P.K."/>
            <person name="Edoardo P."/>
            <person name="Giuseppe L.R."/>
            <person name="Gasser R.B."/>
        </authorList>
    </citation>
    <scope>NUCLEOTIDE SEQUENCE [LARGE SCALE GENOMIC DNA]</scope>
    <source>
        <strain evidence="1">ISS120</strain>
    </source>
</reference>
<proteinExistence type="predicted"/>
<organism evidence="1 2">
    <name type="scientific">Trichinella britovi</name>
    <name type="common">Parasitic roundworm</name>
    <dbReference type="NCBI Taxonomy" id="45882"/>
    <lineage>
        <taxon>Eukaryota</taxon>
        <taxon>Metazoa</taxon>
        <taxon>Ecdysozoa</taxon>
        <taxon>Nematoda</taxon>
        <taxon>Enoplea</taxon>
        <taxon>Dorylaimia</taxon>
        <taxon>Trichinellida</taxon>
        <taxon>Trichinellidae</taxon>
        <taxon>Trichinella</taxon>
    </lineage>
</organism>
<sequence>SRFLRYSFPSFQYKDHNTISKRTPTLYSTRDQLTLTNSLL</sequence>
<comment type="caution">
    <text evidence="1">The sequence shown here is derived from an EMBL/GenBank/DDBJ whole genome shotgun (WGS) entry which is preliminary data.</text>
</comment>
<name>A0A0V0YV91_TRIBR</name>
<keyword evidence="2" id="KW-1185">Reference proteome</keyword>
<evidence type="ECO:0000313" key="2">
    <source>
        <dbReference type="Proteomes" id="UP000054653"/>
    </source>
</evidence>
<gene>
    <name evidence="1" type="ORF">T03_13040</name>
</gene>
<dbReference type="EMBL" id="JYDI01006265">
    <property type="protein sequence ID" value="KRY03706.1"/>
    <property type="molecule type" value="Genomic_DNA"/>
</dbReference>
<dbReference type="AlphaFoldDB" id="A0A0V0YV91"/>
<feature type="non-terminal residue" evidence="1">
    <location>
        <position position="40"/>
    </location>
</feature>